<feature type="region of interest" description="Disordered" evidence="1">
    <location>
        <begin position="154"/>
        <end position="207"/>
    </location>
</feature>
<evidence type="ECO:0000313" key="2">
    <source>
        <dbReference type="EMBL" id="KAF2457499.1"/>
    </source>
</evidence>
<accession>A0A6A6P0S8</accession>
<dbReference type="AlphaFoldDB" id="A0A6A6P0S8"/>
<dbReference type="GO" id="GO:0000462">
    <property type="term" value="P:maturation of SSU-rRNA from tricistronic rRNA transcript (SSU-rRNA, 5.8S rRNA, LSU-rRNA)"/>
    <property type="evidence" value="ECO:0007669"/>
    <property type="project" value="TreeGrafter"/>
</dbReference>
<dbReference type="InterPro" id="IPR007146">
    <property type="entry name" value="Sas10/Utp3/C1D"/>
</dbReference>
<feature type="compositionally biased region" description="Basic and acidic residues" evidence="1">
    <location>
        <begin position="268"/>
        <end position="280"/>
    </location>
</feature>
<feature type="region of interest" description="Disordered" evidence="1">
    <location>
        <begin position="225"/>
        <end position="411"/>
    </location>
</feature>
<gene>
    <name evidence="2" type="ORF">BDY21DRAFT_421466</name>
</gene>
<dbReference type="GO" id="GO:0032040">
    <property type="term" value="C:small-subunit processome"/>
    <property type="evidence" value="ECO:0007669"/>
    <property type="project" value="TreeGrafter"/>
</dbReference>
<keyword evidence="3" id="KW-1185">Reference proteome</keyword>
<feature type="compositionally biased region" description="Gly residues" evidence="1">
    <location>
        <begin position="399"/>
        <end position="411"/>
    </location>
</feature>
<organism evidence="2 3">
    <name type="scientific">Lineolata rhizophorae</name>
    <dbReference type="NCBI Taxonomy" id="578093"/>
    <lineage>
        <taxon>Eukaryota</taxon>
        <taxon>Fungi</taxon>
        <taxon>Dikarya</taxon>
        <taxon>Ascomycota</taxon>
        <taxon>Pezizomycotina</taxon>
        <taxon>Dothideomycetes</taxon>
        <taxon>Dothideomycetes incertae sedis</taxon>
        <taxon>Lineolatales</taxon>
        <taxon>Lineolataceae</taxon>
        <taxon>Lineolata</taxon>
    </lineage>
</organism>
<dbReference type="EMBL" id="MU001680">
    <property type="protein sequence ID" value="KAF2457499.1"/>
    <property type="molecule type" value="Genomic_DNA"/>
</dbReference>
<feature type="compositionally biased region" description="Low complexity" evidence="1">
    <location>
        <begin position="225"/>
        <end position="234"/>
    </location>
</feature>
<dbReference type="PANTHER" id="PTHR13237:SF9">
    <property type="entry name" value="NEUROGUIDIN"/>
    <property type="match status" value="1"/>
</dbReference>
<feature type="compositionally biased region" description="Basic and acidic residues" evidence="1">
    <location>
        <begin position="362"/>
        <end position="375"/>
    </location>
</feature>
<dbReference type="OrthoDB" id="203440at2759"/>
<protein>
    <recommendedName>
        <fullName evidence="4">Sas10/Utp3/C1D family-domain-containing protein</fullName>
    </recommendedName>
</protein>
<feature type="compositionally biased region" description="Basic and acidic residues" evidence="1">
    <location>
        <begin position="69"/>
        <end position="84"/>
    </location>
</feature>
<name>A0A6A6P0S8_9PEZI</name>
<evidence type="ECO:0008006" key="4">
    <source>
        <dbReference type="Google" id="ProtNLM"/>
    </source>
</evidence>
<dbReference type="PANTHER" id="PTHR13237">
    <property type="entry name" value="SOMETHING ABOUT SILENCING PROTEIN 10-RELATED"/>
    <property type="match status" value="1"/>
</dbReference>
<feature type="region of interest" description="Disordered" evidence="1">
    <location>
        <begin position="69"/>
        <end position="108"/>
    </location>
</feature>
<reference evidence="2" key="1">
    <citation type="journal article" date="2020" name="Stud. Mycol.">
        <title>101 Dothideomycetes genomes: a test case for predicting lifestyles and emergence of pathogens.</title>
        <authorList>
            <person name="Haridas S."/>
            <person name="Albert R."/>
            <person name="Binder M."/>
            <person name="Bloem J."/>
            <person name="Labutti K."/>
            <person name="Salamov A."/>
            <person name="Andreopoulos B."/>
            <person name="Baker S."/>
            <person name="Barry K."/>
            <person name="Bills G."/>
            <person name="Bluhm B."/>
            <person name="Cannon C."/>
            <person name="Castanera R."/>
            <person name="Culley D."/>
            <person name="Daum C."/>
            <person name="Ezra D."/>
            <person name="Gonzalez J."/>
            <person name="Henrissat B."/>
            <person name="Kuo A."/>
            <person name="Liang C."/>
            <person name="Lipzen A."/>
            <person name="Lutzoni F."/>
            <person name="Magnuson J."/>
            <person name="Mondo S."/>
            <person name="Nolan M."/>
            <person name="Ohm R."/>
            <person name="Pangilinan J."/>
            <person name="Park H.-J."/>
            <person name="Ramirez L."/>
            <person name="Alfaro M."/>
            <person name="Sun H."/>
            <person name="Tritt A."/>
            <person name="Yoshinaga Y."/>
            <person name="Zwiers L.-H."/>
            <person name="Turgeon B."/>
            <person name="Goodwin S."/>
            <person name="Spatafora J."/>
            <person name="Crous P."/>
            <person name="Grigoriev I."/>
        </authorList>
    </citation>
    <scope>NUCLEOTIDE SEQUENCE</scope>
    <source>
        <strain evidence="2">ATCC 16933</strain>
    </source>
</reference>
<feature type="compositionally biased region" description="Basic and acidic residues" evidence="1">
    <location>
        <begin position="307"/>
        <end position="347"/>
    </location>
</feature>
<dbReference type="Proteomes" id="UP000799766">
    <property type="component" value="Unassembled WGS sequence"/>
</dbReference>
<feature type="compositionally biased region" description="Basic and acidic residues" evidence="1">
    <location>
        <begin position="96"/>
        <end position="108"/>
    </location>
</feature>
<evidence type="ECO:0000313" key="3">
    <source>
        <dbReference type="Proteomes" id="UP000799766"/>
    </source>
</evidence>
<evidence type="ECO:0000256" key="1">
    <source>
        <dbReference type="SAM" id="MobiDB-lite"/>
    </source>
</evidence>
<sequence>MSWIDLRGELIASIHSAISALPTAEEDDASSIIPPKDGISILSIKNELLLSYLQHLVWLIMHRERNGNHAKSRHEPVQEQKSPEDVNGEDFNAECGEARGGSDHQSADEDAIRKLVELRVYLERGVRPLEGRLKYQLDKVIRAAEDATAREKIATKDVNGAPMANGNVSRKKNKGGKTETVDSNESTSDSEVDSEVSTSGGENESEAGVQEGIDALSYRPNPAAFARPAAPARPSKLISSKDVNASGVYQPPRINPVAPPSAMTGPRSTDKRDREPRSRILDTYLESEFSNAPVATPSIGTTIAAGGRRERSAKERREEAERERYEEAHFVRLPKENKEKRKGRNDGRGGGWGGEDWAELGRAGDRIARATRKEGGGGVGGALERSRKRKGEGSEADVGGRGEGNGRQGHY</sequence>
<dbReference type="Pfam" id="PF04000">
    <property type="entry name" value="Sas10_Utp3"/>
    <property type="match status" value="1"/>
</dbReference>
<proteinExistence type="predicted"/>